<sequence length="242" mass="27973">MLSDKKVLIVTQTSLSQNYHETLGRVPRLLRQHGYAVEWLKVTEERFIFDNITQYCGVYFDGAAISANDTDKHAWMRDQENFMKQCVDKGVPVLAICMSAGLLTRVLGGKVSRHASGTGERGYRKIIPTAEGRHFFPDDFNAYFWHQDGFSLPKDAVLLAKSTLFNQAYCYNGNSYAIQFHPEWTHEIIRRYSLTVERDALMFKGADDEKKQSEDAKKHAASIEAWFDYFLNYWPVNNHLRK</sequence>
<evidence type="ECO:0000313" key="3">
    <source>
        <dbReference type="Proteomes" id="UP000018217"/>
    </source>
</evidence>
<dbReference type="InterPro" id="IPR029062">
    <property type="entry name" value="Class_I_gatase-like"/>
</dbReference>
<dbReference type="PROSITE" id="PS51273">
    <property type="entry name" value="GATASE_TYPE_1"/>
    <property type="match status" value="1"/>
</dbReference>
<gene>
    <name evidence="2" type="ORF">EPIR_2239</name>
</gene>
<evidence type="ECO:0000259" key="1">
    <source>
        <dbReference type="Pfam" id="PF00117"/>
    </source>
</evidence>
<protein>
    <submittedName>
        <fullName evidence="2">GMP synthase (Glutamine-hydrolysing)</fullName>
        <ecNumber evidence="2">6.3.5.2</ecNumber>
    </submittedName>
</protein>
<dbReference type="Pfam" id="PF00117">
    <property type="entry name" value="GATase"/>
    <property type="match status" value="1"/>
</dbReference>
<keyword evidence="2" id="KW-0436">Ligase</keyword>
<evidence type="ECO:0000313" key="2">
    <source>
        <dbReference type="EMBL" id="CCG87604.1"/>
    </source>
</evidence>
<dbReference type="EC" id="6.3.5.2" evidence="2"/>
<organism evidence="2 3">
    <name type="scientific">Erwinia piriflorinigrans CFBP 5888</name>
    <dbReference type="NCBI Taxonomy" id="1161919"/>
    <lineage>
        <taxon>Bacteria</taxon>
        <taxon>Pseudomonadati</taxon>
        <taxon>Pseudomonadota</taxon>
        <taxon>Gammaproteobacteria</taxon>
        <taxon>Enterobacterales</taxon>
        <taxon>Erwiniaceae</taxon>
        <taxon>Erwinia</taxon>
    </lineage>
</organism>
<dbReference type="EMBL" id="CAHS01000015">
    <property type="protein sequence ID" value="CCG87604.1"/>
    <property type="molecule type" value="Genomic_DNA"/>
</dbReference>
<dbReference type="OrthoDB" id="9813383at2"/>
<name>V5Z8Q3_9GAMM</name>
<feature type="domain" description="Glutamine amidotransferase" evidence="1">
    <location>
        <begin position="72"/>
        <end position="187"/>
    </location>
</feature>
<proteinExistence type="predicted"/>
<keyword evidence="3" id="KW-1185">Reference proteome</keyword>
<dbReference type="AlphaFoldDB" id="V5Z8Q3"/>
<dbReference type="SUPFAM" id="SSF52317">
    <property type="entry name" value="Class I glutamine amidotransferase-like"/>
    <property type="match status" value="1"/>
</dbReference>
<comment type="caution">
    <text evidence="2">The sequence shown here is derived from an EMBL/GenBank/DDBJ whole genome shotgun (WGS) entry which is preliminary data.</text>
</comment>
<dbReference type="PANTHER" id="PTHR42695:SF5">
    <property type="entry name" value="GLUTAMINE AMIDOTRANSFERASE YLR126C-RELATED"/>
    <property type="match status" value="1"/>
</dbReference>
<dbReference type="GO" id="GO:0005829">
    <property type="term" value="C:cytosol"/>
    <property type="evidence" value="ECO:0007669"/>
    <property type="project" value="TreeGrafter"/>
</dbReference>
<dbReference type="PANTHER" id="PTHR42695">
    <property type="entry name" value="GLUTAMINE AMIDOTRANSFERASE YLR126C-RELATED"/>
    <property type="match status" value="1"/>
</dbReference>
<dbReference type="InterPro" id="IPR017926">
    <property type="entry name" value="GATASE"/>
</dbReference>
<dbReference type="CDD" id="cd01741">
    <property type="entry name" value="GATase1_1"/>
    <property type="match status" value="1"/>
</dbReference>
<dbReference type="Proteomes" id="UP000018217">
    <property type="component" value="Unassembled WGS sequence"/>
</dbReference>
<dbReference type="STRING" id="1161919.EPIR_2239"/>
<accession>V5Z8Q3</accession>
<dbReference type="InterPro" id="IPR044992">
    <property type="entry name" value="ChyE-like"/>
</dbReference>
<dbReference type="RefSeq" id="WP_023655392.1">
    <property type="nucleotide sequence ID" value="NZ_CAHS01000015.1"/>
</dbReference>
<dbReference type="GO" id="GO:0003922">
    <property type="term" value="F:GMP synthase (glutamine-hydrolyzing) activity"/>
    <property type="evidence" value="ECO:0007669"/>
    <property type="project" value="UniProtKB-EC"/>
</dbReference>
<dbReference type="Gene3D" id="3.40.50.880">
    <property type="match status" value="1"/>
</dbReference>
<reference evidence="2 3" key="1">
    <citation type="journal article" date="2013" name="Syst. Appl. Microbiol.">
        <title>Phylogenetic position and virulence apparatus of the pear flower necrosis pathogen Erwinia piriflorinigrans CFBP 5888T as assessed by comparative genomics.</title>
        <authorList>
            <person name="Smits T.H."/>
            <person name="Rezzonico F."/>
            <person name="Lopez M.M."/>
            <person name="Blom J."/>
            <person name="Goesmann A."/>
            <person name="Frey J.E."/>
            <person name="Duffy B."/>
        </authorList>
    </citation>
    <scope>NUCLEOTIDE SEQUENCE [LARGE SCALE GENOMIC DNA]</scope>
    <source>
        <strain evidence="3">CFBP5888</strain>
    </source>
</reference>